<evidence type="ECO:0000313" key="7">
    <source>
        <dbReference type="Proteomes" id="UP000327118"/>
    </source>
</evidence>
<dbReference type="Proteomes" id="UP000327118">
    <property type="component" value="Unassembled WGS sequence"/>
</dbReference>
<keyword evidence="5" id="KW-0732">Signal</keyword>
<evidence type="ECO:0000256" key="2">
    <source>
        <dbReference type="ARBA" id="ARBA00022630"/>
    </source>
</evidence>
<protein>
    <recommendedName>
        <fullName evidence="8">FAD linked oxidase N-terminal domain-containing protein</fullName>
    </recommendedName>
</protein>
<feature type="chain" id="PRO_5024823891" description="FAD linked oxidase N-terminal domain-containing protein" evidence="5">
    <location>
        <begin position="21"/>
        <end position="112"/>
    </location>
</feature>
<keyword evidence="3" id="KW-0274">FAD</keyword>
<dbReference type="AlphaFoldDB" id="A0A5N6Z4S8"/>
<sequence>MALRLLYTLFLCLFPSQVWSLTTSEQAAHKICSHFNGRYPNITFLSSSSQYEAQSTENWSETAWGKPTCIVEPTDTHDLQEMVRTLSYRGVHFAIRSGGHMPSVVRAGCRLV</sequence>
<dbReference type="SUPFAM" id="SSF56176">
    <property type="entry name" value="FAD-binding/transporter-associated domain-like"/>
    <property type="match status" value="1"/>
</dbReference>
<dbReference type="InterPro" id="IPR050416">
    <property type="entry name" value="FAD-linked_Oxidoreductase"/>
</dbReference>
<feature type="signal peptide" evidence="5">
    <location>
        <begin position="1"/>
        <end position="20"/>
    </location>
</feature>
<accession>A0A5N6Z4S8</accession>
<keyword evidence="2" id="KW-0285">Flavoprotein</keyword>
<dbReference type="GO" id="GO:0050660">
    <property type="term" value="F:flavin adenine dinucleotide binding"/>
    <property type="evidence" value="ECO:0007669"/>
    <property type="project" value="InterPro"/>
</dbReference>
<evidence type="ECO:0000256" key="3">
    <source>
        <dbReference type="ARBA" id="ARBA00022827"/>
    </source>
</evidence>
<keyword evidence="7" id="KW-1185">Reference proteome</keyword>
<evidence type="ECO:0000256" key="4">
    <source>
        <dbReference type="ARBA" id="ARBA00023002"/>
    </source>
</evidence>
<dbReference type="EMBL" id="ML739131">
    <property type="protein sequence ID" value="KAE8352438.1"/>
    <property type="molecule type" value="Genomic_DNA"/>
</dbReference>
<evidence type="ECO:0008006" key="8">
    <source>
        <dbReference type="Google" id="ProtNLM"/>
    </source>
</evidence>
<dbReference type="PANTHER" id="PTHR42973">
    <property type="entry name" value="BINDING OXIDOREDUCTASE, PUTATIVE (AFU_ORTHOLOGUE AFUA_1G17690)-RELATED"/>
    <property type="match status" value="1"/>
</dbReference>
<comment type="similarity">
    <text evidence="1">Belongs to the oxygen-dependent FAD-linked oxidoreductase family.</text>
</comment>
<dbReference type="InterPro" id="IPR016169">
    <property type="entry name" value="FAD-bd_PCMH_sub2"/>
</dbReference>
<keyword evidence="4" id="KW-0560">Oxidoreductase</keyword>
<evidence type="ECO:0000256" key="5">
    <source>
        <dbReference type="SAM" id="SignalP"/>
    </source>
</evidence>
<name>A0A5N6Z4S8_9EURO</name>
<dbReference type="OrthoDB" id="2151789at2759"/>
<evidence type="ECO:0000313" key="6">
    <source>
        <dbReference type="EMBL" id="KAE8352438.1"/>
    </source>
</evidence>
<dbReference type="InterPro" id="IPR036318">
    <property type="entry name" value="FAD-bd_PCMH-like_sf"/>
</dbReference>
<dbReference type="Gene3D" id="3.30.465.10">
    <property type="match status" value="1"/>
</dbReference>
<dbReference type="GO" id="GO:0016491">
    <property type="term" value="F:oxidoreductase activity"/>
    <property type="evidence" value="ECO:0007669"/>
    <property type="project" value="UniProtKB-KW"/>
</dbReference>
<evidence type="ECO:0000256" key="1">
    <source>
        <dbReference type="ARBA" id="ARBA00005466"/>
    </source>
</evidence>
<dbReference type="PANTHER" id="PTHR42973:SF53">
    <property type="entry name" value="FAD-BINDING PCMH-TYPE DOMAIN-CONTAINING PROTEIN-RELATED"/>
    <property type="match status" value="1"/>
</dbReference>
<gene>
    <name evidence="6" type="ORF">BDV28DRAFT_125810</name>
</gene>
<reference evidence="7" key="1">
    <citation type="submission" date="2019-04" db="EMBL/GenBank/DDBJ databases">
        <title>Friends and foes A comparative genomics studyof 23 Aspergillus species from section Flavi.</title>
        <authorList>
            <consortium name="DOE Joint Genome Institute"/>
            <person name="Kjaerbolling I."/>
            <person name="Vesth T."/>
            <person name="Frisvad J.C."/>
            <person name="Nybo J.L."/>
            <person name="Theobald S."/>
            <person name="Kildgaard S."/>
            <person name="Isbrandt T."/>
            <person name="Kuo A."/>
            <person name="Sato A."/>
            <person name="Lyhne E.K."/>
            <person name="Kogle M.E."/>
            <person name="Wiebenga A."/>
            <person name="Kun R.S."/>
            <person name="Lubbers R.J."/>
            <person name="Makela M.R."/>
            <person name="Barry K."/>
            <person name="Chovatia M."/>
            <person name="Clum A."/>
            <person name="Daum C."/>
            <person name="Haridas S."/>
            <person name="He G."/>
            <person name="LaButti K."/>
            <person name="Lipzen A."/>
            <person name="Mondo S."/>
            <person name="Riley R."/>
            <person name="Salamov A."/>
            <person name="Simmons B.A."/>
            <person name="Magnuson J.K."/>
            <person name="Henrissat B."/>
            <person name="Mortensen U.H."/>
            <person name="Larsen T.O."/>
            <person name="Devries R.P."/>
            <person name="Grigoriev I.V."/>
            <person name="Machida M."/>
            <person name="Baker S.E."/>
            <person name="Andersen M.R."/>
        </authorList>
    </citation>
    <scope>NUCLEOTIDE SEQUENCE [LARGE SCALE GENOMIC DNA]</scope>
    <source>
        <strain evidence="7">CBS 553.77</strain>
    </source>
</reference>
<organism evidence="6 7">
    <name type="scientific">Aspergillus coremiiformis</name>
    <dbReference type="NCBI Taxonomy" id="138285"/>
    <lineage>
        <taxon>Eukaryota</taxon>
        <taxon>Fungi</taxon>
        <taxon>Dikarya</taxon>
        <taxon>Ascomycota</taxon>
        <taxon>Pezizomycotina</taxon>
        <taxon>Eurotiomycetes</taxon>
        <taxon>Eurotiomycetidae</taxon>
        <taxon>Eurotiales</taxon>
        <taxon>Aspergillaceae</taxon>
        <taxon>Aspergillus</taxon>
        <taxon>Aspergillus subgen. Circumdati</taxon>
    </lineage>
</organism>
<proteinExistence type="inferred from homology"/>